<evidence type="ECO:0000259" key="8">
    <source>
        <dbReference type="PROSITE" id="PS50928"/>
    </source>
</evidence>
<dbReference type="SUPFAM" id="SSF161098">
    <property type="entry name" value="MetI-like"/>
    <property type="match status" value="1"/>
</dbReference>
<dbReference type="GO" id="GO:0005886">
    <property type="term" value="C:plasma membrane"/>
    <property type="evidence" value="ECO:0007669"/>
    <property type="project" value="UniProtKB-SubCell"/>
</dbReference>
<evidence type="ECO:0000313" key="10">
    <source>
        <dbReference type="Proteomes" id="UP000622552"/>
    </source>
</evidence>
<evidence type="ECO:0000256" key="6">
    <source>
        <dbReference type="ARBA" id="ARBA00023136"/>
    </source>
</evidence>
<dbReference type="PROSITE" id="PS50928">
    <property type="entry name" value="ABC_TM1"/>
    <property type="match status" value="1"/>
</dbReference>
<feature type="transmembrane region" description="Helical" evidence="7">
    <location>
        <begin position="140"/>
        <end position="161"/>
    </location>
</feature>
<dbReference type="EMBL" id="JADOUF010000001">
    <property type="protein sequence ID" value="MBG6136350.1"/>
    <property type="molecule type" value="Genomic_DNA"/>
</dbReference>
<keyword evidence="2 7" id="KW-0813">Transport</keyword>
<dbReference type="InterPro" id="IPR035906">
    <property type="entry name" value="MetI-like_sf"/>
</dbReference>
<dbReference type="PANTHER" id="PTHR43744">
    <property type="entry name" value="ABC TRANSPORTER PERMEASE PROTEIN MG189-RELATED-RELATED"/>
    <property type="match status" value="1"/>
</dbReference>
<feature type="domain" description="ABC transmembrane type-1" evidence="8">
    <location>
        <begin position="72"/>
        <end position="263"/>
    </location>
</feature>
<keyword evidence="3" id="KW-1003">Cell membrane</keyword>
<evidence type="ECO:0000256" key="3">
    <source>
        <dbReference type="ARBA" id="ARBA00022475"/>
    </source>
</evidence>
<feature type="transmembrane region" description="Helical" evidence="7">
    <location>
        <begin position="7"/>
        <end position="32"/>
    </location>
</feature>
<dbReference type="AlphaFoldDB" id="A0A8J7KFL9"/>
<feature type="transmembrane region" description="Helical" evidence="7">
    <location>
        <begin position="107"/>
        <end position="128"/>
    </location>
</feature>
<keyword evidence="5 7" id="KW-1133">Transmembrane helix</keyword>
<evidence type="ECO:0000256" key="5">
    <source>
        <dbReference type="ARBA" id="ARBA00022989"/>
    </source>
</evidence>
<comment type="subcellular location">
    <subcellularLocation>
        <location evidence="1 7">Cell membrane</location>
        <topology evidence="1 7">Multi-pass membrane protein</topology>
    </subcellularLocation>
</comment>
<protein>
    <submittedName>
        <fullName evidence="9">Multiple sugar transport system permease protein</fullName>
    </submittedName>
</protein>
<feature type="transmembrane region" description="Helical" evidence="7">
    <location>
        <begin position="182"/>
        <end position="207"/>
    </location>
</feature>
<feature type="transmembrane region" description="Helical" evidence="7">
    <location>
        <begin position="242"/>
        <end position="264"/>
    </location>
</feature>
<evidence type="ECO:0000256" key="2">
    <source>
        <dbReference type="ARBA" id="ARBA00022448"/>
    </source>
</evidence>
<accession>A0A8J7KFL9</accession>
<comment type="similarity">
    <text evidence="7">Belongs to the binding-protein-dependent transport system permease family.</text>
</comment>
<name>A0A8J7KFL9_9ACTN</name>
<feature type="transmembrane region" description="Helical" evidence="7">
    <location>
        <begin position="76"/>
        <end position="95"/>
    </location>
</feature>
<dbReference type="InterPro" id="IPR000515">
    <property type="entry name" value="MetI-like"/>
</dbReference>
<proteinExistence type="inferred from homology"/>
<dbReference type="PANTHER" id="PTHR43744:SF12">
    <property type="entry name" value="ABC TRANSPORTER PERMEASE PROTEIN MG189-RELATED"/>
    <property type="match status" value="1"/>
</dbReference>
<dbReference type="Gene3D" id="1.10.3720.10">
    <property type="entry name" value="MetI-like"/>
    <property type="match status" value="1"/>
</dbReference>
<evidence type="ECO:0000256" key="4">
    <source>
        <dbReference type="ARBA" id="ARBA00022692"/>
    </source>
</evidence>
<evidence type="ECO:0000256" key="7">
    <source>
        <dbReference type="RuleBase" id="RU363032"/>
    </source>
</evidence>
<dbReference type="GO" id="GO:0055085">
    <property type="term" value="P:transmembrane transport"/>
    <property type="evidence" value="ECO:0007669"/>
    <property type="project" value="InterPro"/>
</dbReference>
<reference evidence="9" key="1">
    <citation type="submission" date="2020-11" db="EMBL/GenBank/DDBJ databases">
        <title>Sequencing the genomes of 1000 actinobacteria strains.</title>
        <authorList>
            <person name="Klenk H.-P."/>
        </authorList>
    </citation>
    <scope>NUCLEOTIDE SEQUENCE</scope>
    <source>
        <strain evidence="9">DSM 45356</strain>
    </source>
</reference>
<keyword evidence="9" id="KW-0762">Sugar transport</keyword>
<keyword evidence="4 7" id="KW-0812">Transmembrane</keyword>
<gene>
    <name evidence="9" type="ORF">IW245_002544</name>
</gene>
<dbReference type="CDD" id="cd06261">
    <property type="entry name" value="TM_PBP2"/>
    <property type="match status" value="1"/>
</dbReference>
<dbReference type="Proteomes" id="UP000622552">
    <property type="component" value="Unassembled WGS sequence"/>
</dbReference>
<comment type="caution">
    <text evidence="9">The sequence shown here is derived from an EMBL/GenBank/DDBJ whole genome shotgun (WGS) entry which is preliminary data.</text>
</comment>
<evidence type="ECO:0000256" key="1">
    <source>
        <dbReference type="ARBA" id="ARBA00004651"/>
    </source>
</evidence>
<sequence>MRRQKRWPIVAATTVCAATAAYFLLPVLWLLVAATKTQGDLTATNGFLAGSHLTGNIGDLFTRDDGIFLRWVGNSVLYAGGGAAMGTLLAAMAGYGLAKYAFRGRDMLFAVVLGGVLVPTTALALPLFLLTAQVGQTNTYASVLIPSVVSPFGVYLARIFASAVPKELMEAARIDGAGEFQFFFTVAVRLMSPALVTLFLFQFVGIWNNFFLPQIMLQDQELYPLTYGLYYWQSQLSHDPRLQMLIITGALVSILPIIALFLSLQRFWRAGLALGAVK</sequence>
<dbReference type="RefSeq" id="WP_197003341.1">
    <property type="nucleotide sequence ID" value="NZ_BONS01000043.1"/>
</dbReference>
<keyword evidence="10" id="KW-1185">Reference proteome</keyword>
<organism evidence="9 10">
    <name type="scientific">Longispora fulva</name>
    <dbReference type="NCBI Taxonomy" id="619741"/>
    <lineage>
        <taxon>Bacteria</taxon>
        <taxon>Bacillati</taxon>
        <taxon>Actinomycetota</taxon>
        <taxon>Actinomycetes</taxon>
        <taxon>Micromonosporales</taxon>
        <taxon>Micromonosporaceae</taxon>
        <taxon>Longispora</taxon>
    </lineage>
</organism>
<keyword evidence="6 7" id="KW-0472">Membrane</keyword>
<dbReference type="Pfam" id="PF00528">
    <property type="entry name" value="BPD_transp_1"/>
    <property type="match status" value="1"/>
</dbReference>
<evidence type="ECO:0000313" key="9">
    <source>
        <dbReference type="EMBL" id="MBG6136350.1"/>
    </source>
</evidence>